<organism evidence="1 2">
    <name type="scientific">Naganishia cerealis</name>
    <dbReference type="NCBI Taxonomy" id="610337"/>
    <lineage>
        <taxon>Eukaryota</taxon>
        <taxon>Fungi</taxon>
        <taxon>Dikarya</taxon>
        <taxon>Basidiomycota</taxon>
        <taxon>Agaricomycotina</taxon>
        <taxon>Tremellomycetes</taxon>
        <taxon>Filobasidiales</taxon>
        <taxon>Filobasidiaceae</taxon>
        <taxon>Naganishia</taxon>
    </lineage>
</organism>
<gene>
    <name evidence="1" type="ORF">QFC19_001538</name>
</gene>
<sequence>MSNEIITQNVPKFIQDVAAFLESADNNDRISALQKDARNMQVAVKQAELKLQREYLNKLRQAVRDIPGFWPFTLMRNESVMTACTSKQDLDAFGYLKDVELVQDADDFRAFELKFATSSEDSRGHCSTLDTRSRNARSSLSERRKVRRKYQSVDKVNGTNASVAEDDEALPSPESLPVSGAFDDDVDLRRLQAAARVVGGTRLAVNERRLESPGKARTANASADFTFAENPYFNNTTLVKKYVLSPELAESASPKDAAALVNALAEFDPEEDLVGVPTAIDWKSPEKNLIKLQPRELPTLDEDNMDSLTAADLEGDMGSFFHFFTEEEDPMQLGLEIATDILPQTIDYFLGLAGANGEGSDHDSAFGSDDDEDDEEDGDENAEIDLEEEETKRPTKKAKRS</sequence>
<reference evidence="1" key="1">
    <citation type="submission" date="2023-04" db="EMBL/GenBank/DDBJ databases">
        <title>Draft Genome sequencing of Naganishia species isolated from polar environments using Oxford Nanopore Technology.</title>
        <authorList>
            <person name="Leo P."/>
            <person name="Venkateswaran K."/>
        </authorList>
    </citation>
    <scope>NUCLEOTIDE SEQUENCE</scope>
    <source>
        <strain evidence="1">MNA-CCFEE 5261</strain>
    </source>
</reference>
<name>A0ACC2WG22_9TREE</name>
<dbReference type="Proteomes" id="UP001241377">
    <property type="component" value="Unassembled WGS sequence"/>
</dbReference>
<accession>A0ACC2WG22</accession>
<dbReference type="EMBL" id="JASBWR010000012">
    <property type="protein sequence ID" value="KAJ9110413.1"/>
    <property type="molecule type" value="Genomic_DNA"/>
</dbReference>
<evidence type="ECO:0000313" key="1">
    <source>
        <dbReference type="EMBL" id="KAJ9110413.1"/>
    </source>
</evidence>
<protein>
    <submittedName>
        <fullName evidence="1">Uncharacterized protein</fullName>
    </submittedName>
</protein>
<evidence type="ECO:0000313" key="2">
    <source>
        <dbReference type="Proteomes" id="UP001241377"/>
    </source>
</evidence>
<proteinExistence type="predicted"/>
<keyword evidence="2" id="KW-1185">Reference proteome</keyword>
<comment type="caution">
    <text evidence="1">The sequence shown here is derived from an EMBL/GenBank/DDBJ whole genome shotgun (WGS) entry which is preliminary data.</text>
</comment>